<proteinExistence type="predicted"/>
<dbReference type="Pfam" id="PF04783">
    <property type="entry name" value="DUF630"/>
    <property type="match status" value="1"/>
</dbReference>
<dbReference type="eggNOG" id="ENOG502QQT4">
    <property type="taxonomic scope" value="Eukaryota"/>
</dbReference>
<sequence>MGCSHSKLGDDEAVQICKDRKRFIKQTVEHRTKFASGHIAYIQSLRKVSDALREYIEGDEPHEFSLDTFATPVKTTSSSGGFIELHPSSKMTQSKGESEFEVNYLMASGSRPVQVEEKPPRSPETFQVETYGADSFFGMNINPLKSPEHNSLRPDGHNIPPPSPQNSQWDFFWNPFTSLDYYGYNYDNRSGVDDEMRRLRRVREEEGIPDLEEDESVRFEDHNMKERYDFNGGKMDQEDKAEGVNENERDMNCIGTQETRSVEVSQGETTGHVVTTDDAKGETPGFTVYLNRRPTSMGEVIKDLEDQFAIICTAGKEVSGLLEASRAQYTSSNELSAMKMLNPVALFRAGGSSRSSSPSTFLISSSGGSKESGFETSSDFSEESCMLSGSHQSTLNRLYAWEKKLYEEVKSGERVRIAYEKKCLVLRNHDVKGDDSSSVDKTRAIVRDLHTQMKVSIHSIESISERIETLRDQELLPQLLELLQGLAQMWKVMAECHQIQKRTLDEAKRLLATTPSNRHKKRQQSSLPEINSQRLARSALNLVTQLQSWRACFQAWITSQRSYVLSLTGWLLRCFRCDPDPEKVRLSTCPHPIYEVCIQWSRLLNGLNEKPVLDKLDFFASGMGSIFARQLREDPSDGSRRYSGPESMELVEADKVEEEKMMTAEKLAEIAVKVLCHGMSVAVSSLAEFSISSADEHSKLASHPEEATSEQCPEQTVV</sequence>
<dbReference type="STRING" id="72664.V4LU98"/>
<evidence type="ECO:0000313" key="5">
    <source>
        <dbReference type="Proteomes" id="UP000030689"/>
    </source>
</evidence>
<dbReference type="PANTHER" id="PTHR21450">
    <property type="entry name" value="PROTEIN ALTERED PHOSPHATE STARVATION RESPONSE 1"/>
    <property type="match status" value="1"/>
</dbReference>
<feature type="region of interest" description="Disordered" evidence="1">
    <location>
        <begin position="695"/>
        <end position="718"/>
    </location>
</feature>
<feature type="domain" description="DUF630" evidence="3">
    <location>
        <begin position="1"/>
        <end position="59"/>
    </location>
</feature>
<dbReference type="KEGG" id="eus:EUTSA_v10024537mg"/>
<evidence type="ECO:0000313" key="4">
    <source>
        <dbReference type="EMBL" id="ESQ54200.1"/>
    </source>
</evidence>
<dbReference type="Proteomes" id="UP000030689">
    <property type="component" value="Unassembled WGS sequence"/>
</dbReference>
<organism evidence="4 5">
    <name type="scientific">Eutrema salsugineum</name>
    <name type="common">Saltwater cress</name>
    <name type="synonym">Sisymbrium salsugineum</name>
    <dbReference type="NCBI Taxonomy" id="72664"/>
    <lineage>
        <taxon>Eukaryota</taxon>
        <taxon>Viridiplantae</taxon>
        <taxon>Streptophyta</taxon>
        <taxon>Embryophyta</taxon>
        <taxon>Tracheophyta</taxon>
        <taxon>Spermatophyta</taxon>
        <taxon>Magnoliopsida</taxon>
        <taxon>eudicotyledons</taxon>
        <taxon>Gunneridae</taxon>
        <taxon>Pentapetalae</taxon>
        <taxon>rosids</taxon>
        <taxon>malvids</taxon>
        <taxon>Brassicales</taxon>
        <taxon>Brassicaceae</taxon>
        <taxon>Eutremeae</taxon>
        <taxon>Eutrema</taxon>
    </lineage>
</organism>
<dbReference type="AlphaFoldDB" id="V4LU98"/>
<reference evidence="4 5" key="1">
    <citation type="journal article" date="2013" name="Front. Plant Sci.">
        <title>The Reference Genome of the Halophytic Plant Eutrema salsugineum.</title>
        <authorList>
            <person name="Yang R."/>
            <person name="Jarvis D.E."/>
            <person name="Chen H."/>
            <person name="Beilstein M.A."/>
            <person name="Grimwood J."/>
            <person name="Jenkins J."/>
            <person name="Shu S."/>
            <person name="Prochnik S."/>
            <person name="Xin M."/>
            <person name="Ma C."/>
            <person name="Schmutz J."/>
            <person name="Wing R.A."/>
            <person name="Mitchell-Olds T."/>
            <person name="Schumaker K.S."/>
            <person name="Wang X."/>
        </authorList>
    </citation>
    <scope>NUCLEOTIDE SEQUENCE [LARGE SCALE GENOMIC DNA]</scope>
</reference>
<gene>
    <name evidence="4" type="ORF">EUTSA_v10024537mg</name>
</gene>
<dbReference type="EMBL" id="KI517384">
    <property type="protein sequence ID" value="ESQ54200.1"/>
    <property type="molecule type" value="Genomic_DNA"/>
</dbReference>
<dbReference type="InterPro" id="IPR006868">
    <property type="entry name" value="DUF630"/>
</dbReference>
<evidence type="ECO:0000259" key="2">
    <source>
        <dbReference type="Pfam" id="PF04782"/>
    </source>
</evidence>
<dbReference type="InterPro" id="IPR006867">
    <property type="entry name" value="DUF632"/>
</dbReference>
<dbReference type="Pfam" id="PF04782">
    <property type="entry name" value="DUF632"/>
    <property type="match status" value="1"/>
</dbReference>
<feature type="compositionally biased region" description="Basic and acidic residues" evidence="1">
    <location>
        <begin position="695"/>
        <end position="706"/>
    </location>
</feature>
<accession>V4LU98</accession>
<protein>
    <recommendedName>
        <fullName evidence="6">DUF632 domain-containing protein</fullName>
    </recommendedName>
</protein>
<evidence type="ECO:0000259" key="3">
    <source>
        <dbReference type="Pfam" id="PF04783"/>
    </source>
</evidence>
<keyword evidence="5" id="KW-1185">Reference proteome</keyword>
<dbReference type="OMA" id="IYEVCIQ"/>
<dbReference type="PANTHER" id="PTHR21450:SF3">
    <property type="entry name" value="DUF630 FAMILY PROTEIN (DUF630 AND DUF632)"/>
    <property type="match status" value="1"/>
</dbReference>
<evidence type="ECO:0008006" key="6">
    <source>
        <dbReference type="Google" id="ProtNLM"/>
    </source>
</evidence>
<name>V4LU98_EUTSA</name>
<dbReference type="Gramene" id="ESQ54200">
    <property type="protein sequence ID" value="ESQ54200"/>
    <property type="gene ID" value="EUTSA_v10024537mg"/>
</dbReference>
<feature type="region of interest" description="Disordered" evidence="1">
    <location>
        <begin position="350"/>
        <end position="377"/>
    </location>
</feature>
<dbReference type="OrthoDB" id="663995at2759"/>
<feature type="domain" description="DUF632" evidence="2">
    <location>
        <begin position="298"/>
        <end position="623"/>
    </location>
</feature>
<feature type="compositionally biased region" description="Polar residues" evidence="1">
    <location>
        <begin position="709"/>
        <end position="718"/>
    </location>
</feature>
<evidence type="ECO:0000256" key="1">
    <source>
        <dbReference type="SAM" id="MobiDB-lite"/>
    </source>
</evidence>